<dbReference type="EMBL" id="CACRTG010000002">
    <property type="protein sequence ID" value="VYS88447.1"/>
    <property type="molecule type" value="Genomic_DNA"/>
</dbReference>
<organism evidence="3">
    <name type="scientific">[Clostridium] nexile</name>
    <dbReference type="NCBI Taxonomy" id="29361"/>
    <lineage>
        <taxon>Bacteria</taxon>
        <taxon>Bacillati</taxon>
        <taxon>Bacillota</taxon>
        <taxon>Clostridia</taxon>
        <taxon>Lachnospirales</taxon>
        <taxon>Lachnospiraceae</taxon>
        <taxon>Tyzzerella</taxon>
    </lineage>
</organism>
<name>A0A6N2S521_9FIRM</name>
<evidence type="ECO:0000256" key="1">
    <source>
        <dbReference type="SAM" id="SignalP"/>
    </source>
</evidence>
<sequence length="309" mass="34595">MKKRIYAAVLFLCMILASGCTSGKHMEDAGMYIYYLNTDDDALEKQEYENNSEKAETVVKDMLKELKKAPESIEMKSVFPKEVKVESFEIKDNCLELHFNKAYEKMKKSREVLCRAAVVQTLVQVDGIDFVSFYVGDDVLKDREGIPIGLMSADDFVQNTGSSLSSYQVTSLNLYFSNEDGTKLVSEKINDVHYSSNTSIEKLIVEQLMRGPASSKAQATIPKDTKLLGVSVKDGICYVNLDSTFLTEGYNQKPEVAIYSTVNSIIESGNASRVQILVNGASDVTYKGSIQLDRPLEWNSELIEEKKEE</sequence>
<dbReference type="PROSITE" id="PS51257">
    <property type="entry name" value="PROKAR_LIPOPROTEIN"/>
    <property type="match status" value="1"/>
</dbReference>
<reference evidence="3" key="1">
    <citation type="submission" date="2019-11" db="EMBL/GenBank/DDBJ databases">
        <authorList>
            <person name="Feng L."/>
        </authorList>
    </citation>
    <scope>NUCLEOTIDE SEQUENCE</scope>
    <source>
        <strain evidence="3">CnexileLFYP112</strain>
    </source>
</reference>
<proteinExistence type="predicted"/>
<evidence type="ECO:0000313" key="3">
    <source>
        <dbReference type="EMBL" id="VYS88447.1"/>
    </source>
</evidence>
<feature type="domain" description="GerMN" evidence="2">
    <location>
        <begin position="201"/>
        <end position="287"/>
    </location>
</feature>
<dbReference type="InterPro" id="IPR019606">
    <property type="entry name" value="GerMN"/>
</dbReference>
<protein>
    <submittedName>
        <fullName evidence="3">Sporulation and spore germination</fullName>
    </submittedName>
</protein>
<feature type="chain" id="PRO_5038953602" evidence="1">
    <location>
        <begin position="23"/>
        <end position="309"/>
    </location>
</feature>
<keyword evidence="1" id="KW-0732">Signal</keyword>
<feature type="signal peptide" evidence="1">
    <location>
        <begin position="1"/>
        <end position="22"/>
    </location>
</feature>
<dbReference type="AlphaFoldDB" id="A0A6N2S521"/>
<feature type="domain" description="GerMN" evidence="2">
    <location>
        <begin position="59"/>
        <end position="143"/>
    </location>
</feature>
<dbReference type="Pfam" id="PF10646">
    <property type="entry name" value="Germane"/>
    <property type="match status" value="2"/>
</dbReference>
<evidence type="ECO:0000259" key="2">
    <source>
        <dbReference type="SMART" id="SM00909"/>
    </source>
</evidence>
<dbReference type="SMART" id="SM00909">
    <property type="entry name" value="Germane"/>
    <property type="match status" value="2"/>
</dbReference>
<accession>A0A6N2S521</accession>
<gene>
    <name evidence="3" type="ORF">CNLFYP112_01175</name>
</gene>